<proteinExistence type="predicted"/>
<accession>A0A840FD91</accession>
<dbReference type="EMBL" id="JACIFP010000002">
    <property type="protein sequence ID" value="MBB4138090.1"/>
    <property type="molecule type" value="Genomic_DNA"/>
</dbReference>
<sequence length="92" mass="9919">MTPARTPFNERLSQACHLASLERPETGTSSVLAASVSANLGERFSDLDVEAWREGVRMPNADQRRALAHALGLGSELSPFLVSDEEEVVGPL</sequence>
<keyword evidence="2" id="KW-1185">Reference proteome</keyword>
<comment type="caution">
    <text evidence="1">The sequence shown here is derived from an EMBL/GenBank/DDBJ whole genome shotgun (WGS) entry which is preliminary data.</text>
</comment>
<organism evidence="1 2">
    <name type="scientific">Gordonia humi</name>
    <dbReference type="NCBI Taxonomy" id="686429"/>
    <lineage>
        <taxon>Bacteria</taxon>
        <taxon>Bacillati</taxon>
        <taxon>Actinomycetota</taxon>
        <taxon>Actinomycetes</taxon>
        <taxon>Mycobacteriales</taxon>
        <taxon>Gordoniaceae</taxon>
        <taxon>Gordonia</taxon>
    </lineage>
</organism>
<dbReference type="Proteomes" id="UP000551501">
    <property type="component" value="Unassembled WGS sequence"/>
</dbReference>
<gene>
    <name evidence="1" type="ORF">BKA16_004715</name>
</gene>
<dbReference type="AlphaFoldDB" id="A0A840FD91"/>
<reference evidence="1 2" key="1">
    <citation type="submission" date="2020-08" db="EMBL/GenBank/DDBJ databases">
        <title>Sequencing the genomes of 1000 actinobacteria strains.</title>
        <authorList>
            <person name="Klenk H.-P."/>
        </authorList>
    </citation>
    <scope>NUCLEOTIDE SEQUENCE [LARGE SCALE GENOMIC DNA]</scope>
    <source>
        <strain evidence="1 2">DSM 45298</strain>
    </source>
</reference>
<name>A0A840FD91_9ACTN</name>
<protein>
    <submittedName>
        <fullName evidence="1">Uncharacterized protein</fullName>
    </submittedName>
</protein>
<feature type="non-terminal residue" evidence="1">
    <location>
        <position position="92"/>
    </location>
</feature>
<evidence type="ECO:0000313" key="2">
    <source>
        <dbReference type="Proteomes" id="UP000551501"/>
    </source>
</evidence>
<evidence type="ECO:0000313" key="1">
    <source>
        <dbReference type="EMBL" id="MBB4138090.1"/>
    </source>
</evidence>